<gene>
    <name evidence="3" type="ORF">EV681_3798</name>
</gene>
<feature type="region of interest" description="Disordered" evidence="1">
    <location>
        <begin position="32"/>
        <end position="54"/>
    </location>
</feature>
<dbReference type="AlphaFoldDB" id="A0A4Q7VCH1"/>
<accession>A0A4Q7VCH1</accession>
<evidence type="ECO:0000256" key="2">
    <source>
        <dbReference type="SAM" id="SignalP"/>
    </source>
</evidence>
<organism evidence="3 4">
    <name type="scientific">Advenella incenata</name>
    <dbReference type="NCBI Taxonomy" id="267800"/>
    <lineage>
        <taxon>Bacteria</taxon>
        <taxon>Pseudomonadati</taxon>
        <taxon>Pseudomonadota</taxon>
        <taxon>Betaproteobacteria</taxon>
        <taxon>Burkholderiales</taxon>
        <taxon>Alcaligenaceae</taxon>
    </lineage>
</organism>
<dbReference type="Proteomes" id="UP000293398">
    <property type="component" value="Unassembled WGS sequence"/>
</dbReference>
<proteinExistence type="predicted"/>
<evidence type="ECO:0000313" key="4">
    <source>
        <dbReference type="Proteomes" id="UP000293398"/>
    </source>
</evidence>
<name>A0A4Q7VCH1_9BURK</name>
<feature type="chain" id="PRO_5020651739" description="Outer membrane lipoprotein-sorting protein" evidence="2">
    <location>
        <begin position="28"/>
        <end position="251"/>
    </location>
</feature>
<comment type="caution">
    <text evidence="3">The sequence shown here is derived from an EMBL/GenBank/DDBJ whole genome shotgun (WGS) entry which is preliminary data.</text>
</comment>
<dbReference type="OrthoDB" id="8559287at2"/>
<keyword evidence="2" id="KW-0732">Signal</keyword>
<feature type="signal peptide" evidence="2">
    <location>
        <begin position="1"/>
        <end position="27"/>
    </location>
</feature>
<evidence type="ECO:0008006" key="5">
    <source>
        <dbReference type="Google" id="ProtNLM"/>
    </source>
</evidence>
<protein>
    <recommendedName>
        <fullName evidence="5">Outer membrane lipoprotein-sorting protein</fullName>
    </recommendedName>
</protein>
<dbReference type="EMBL" id="SHKO01000003">
    <property type="protein sequence ID" value="RZT93033.1"/>
    <property type="molecule type" value="Genomic_DNA"/>
</dbReference>
<sequence>MIDRPIFRSGSIALLLALSCQATVVLAANTSQPATTAQPAGTAAPASKPESDPITEAERKLFLDKHFANTTRQSIDYTYRQAGPSMTTINDKVKVDVRQRHEDGTASVNVDFLSGPNHTPIAPIDHAEGNPALLGFLERDIAEMKRFTGGSTVYFRKRIRLALADSNVKVDKVNVKFENKQIAADRIVIQPYVNDPMKEKIGKFAAKRYVFVISPNIPGGLYQVYTSEKFAESQPAQVDTSMTISGGEIPG</sequence>
<evidence type="ECO:0000256" key="1">
    <source>
        <dbReference type="SAM" id="MobiDB-lite"/>
    </source>
</evidence>
<evidence type="ECO:0000313" key="3">
    <source>
        <dbReference type="EMBL" id="RZT93033.1"/>
    </source>
</evidence>
<dbReference type="PROSITE" id="PS51257">
    <property type="entry name" value="PROKAR_LIPOPROTEIN"/>
    <property type="match status" value="1"/>
</dbReference>
<reference evidence="3 4" key="1">
    <citation type="submission" date="2019-02" db="EMBL/GenBank/DDBJ databases">
        <title>Genomic Encyclopedia of Type Strains, Phase IV (KMG-IV): sequencing the most valuable type-strain genomes for metagenomic binning, comparative biology and taxonomic classification.</title>
        <authorList>
            <person name="Goeker M."/>
        </authorList>
    </citation>
    <scope>NUCLEOTIDE SEQUENCE [LARGE SCALE GENOMIC DNA]</scope>
    <source>
        <strain evidence="3 4">DSM 23814</strain>
    </source>
</reference>
<keyword evidence="4" id="KW-1185">Reference proteome</keyword>
<feature type="compositionally biased region" description="Low complexity" evidence="1">
    <location>
        <begin position="32"/>
        <end position="47"/>
    </location>
</feature>
<dbReference type="RefSeq" id="WP_130304821.1">
    <property type="nucleotide sequence ID" value="NZ_SHKO01000003.1"/>
</dbReference>